<dbReference type="PANTHER" id="PTHR30055:SF234">
    <property type="entry name" value="HTH-TYPE TRANSCRIPTIONAL REGULATOR BETI"/>
    <property type="match status" value="1"/>
</dbReference>
<organism evidence="6 7">
    <name type="scientific">Streptomyces globosus</name>
    <dbReference type="NCBI Taxonomy" id="68209"/>
    <lineage>
        <taxon>Bacteria</taxon>
        <taxon>Bacillati</taxon>
        <taxon>Actinomycetota</taxon>
        <taxon>Actinomycetes</taxon>
        <taxon>Kitasatosporales</taxon>
        <taxon>Streptomycetaceae</taxon>
        <taxon>Streptomyces</taxon>
    </lineage>
</organism>
<reference evidence="6 7" key="1">
    <citation type="submission" date="2018-01" db="EMBL/GenBank/DDBJ databases">
        <title>Draft genome Sequence of streptomyces globosus LZH-48.</title>
        <authorList>
            <person name="Ran K."/>
            <person name="Li Z."/>
            <person name="Wei S."/>
            <person name="Dong R."/>
        </authorList>
    </citation>
    <scope>NUCLEOTIDE SEQUENCE [LARGE SCALE GENOMIC DNA]</scope>
    <source>
        <strain evidence="6 7">LZH-48</strain>
    </source>
</reference>
<dbReference type="AlphaFoldDB" id="A0A344U0P5"/>
<evidence type="ECO:0000313" key="7">
    <source>
        <dbReference type="Proteomes" id="UP000252004"/>
    </source>
</evidence>
<accession>A0A344U0P5</accession>
<dbReference type="KEGG" id="sgz:C0216_14265"/>
<dbReference type="OrthoDB" id="9812484at2"/>
<dbReference type="InterPro" id="IPR009057">
    <property type="entry name" value="Homeodomain-like_sf"/>
</dbReference>
<protein>
    <submittedName>
        <fullName evidence="6">TetR/AcrR family transcriptional regulator</fullName>
    </submittedName>
</protein>
<keyword evidence="7" id="KW-1185">Reference proteome</keyword>
<keyword evidence="3" id="KW-0804">Transcription</keyword>
<proteinExistence type="predicted"/>
<gene>
    <name evidence="6" type="ORF">C0216_14265</name>
</gene>
<dbReference type="Proteomes" id="UP000252004">
    <property type="component" value="Chromosome"/>
</dbReference>
<dbReference type="SUPFAM" id="SSF46689">
    <property type="entry name" value="Homeodomain-like"/>
    <property type="match status" value="1"/>
</dbReference>
<dbReference type="EMBL" id="CP030862">
    <property type="protein sequence ID" value="AXE24466.1"/>
    <property type="molecule type" value="Genomic_DNA"/>
</dbReference>
<feature type="domain" description="HTH tetR-type" evidence="5">
    <location>
        <begin position="11"/>
        <end position="71"/>
    </location>
</feature>
<dbReference type="InterPro" id="IPR001647">
    <property type="entry name" value="HTH_TetR"/>
</dbReference>
<dbReference type="GO" id="GO:0000976">
    <property type="term" value="F:transcription cis-regulatory region binding"/>
    <property type="evidence" value="ECO:0007669"/>
    <property type="project" value="TreeGrafter"/>
</dbReference>
<dbReference type="Gene3D" id="1.10.357.10">
    <property type="entry name" value="Tetracycline Repressor, domain 2"/>
    <property type="match status" value="1"/>
</dbReference>
<dbReference type="PROSITE" id="PS50977">
    <property type="entry name" value="HTH_TETR_2"/>
    <property type="match status" value="1"/>
</dbReference>
<evidence type="ECO:0000256" key="1">
    <source>
        <dbReference type="ARBA" id="ARBA00023015"/>
    </source>
</evidence>
<dbReference type="PRINTS" id="PR00455">
    <property type="entry name" value="HTHTETR"/>
</dbReference>
<feature type="DNA-binding region" description="H-T-H motif" evidence="4">
    <location>
        <begin position="34"/>
        <end position="53"/>
    </location>
</feature>
<keyword evidence="1" id="KW-0805">Transcription regulation</keyword>
<evidence type="ECO:0000259" key="5">
    <source>
        <dbReference type="PROSITE" id="PS50977"/>
    </source>
</evidence>
<dbReference type="Pfam" id="PF00440">
    <property type="entry name" value="TetR_N"/>
    <property type="match status" value="1"/>
</dbReference>
<evidence type="ECO:0000256" key="2">
    <source>
        <dbReference type="ARBA" id="ARBA00023125"/>
    </source>
</evidence>
<sequence length="195" mass="20878">MPLPRFDRLPPETRAAVLAVARSHFARDGKDAASFNRIIAEAGISKTSAYHYFDGKDDLFAAVAADTAARALAALGPWEDAATERRFWEQLTDGTARLSAHLRDHPDDRAVLAAAGSAGDDGAGDDGGWTARLVENGLRIGLIDPLADRELLTAATRALLDAADAWALARPSLPASRTAETLRTLLTRLWTAPRP</sequence>
<evidence type="ECO:0000256" key="4">
    <source>
        <dbReference type="PROSITE-ProRule" id="PRU00335"/>
    </source>
</evidence>
<dbReference type="GO" id="GO:0003700">
    <property type="term" value="F:DNA-binding transcription factor activity"/>
    <property type="evidence" value="ECO:0007669"/>
    <property type="project" value="TreeGrafter"/>
</dbReference>
<dbReference type="InterPro" id="IPR050109">
    <property type="entry name" value="HTH-type_TetR-like_transc_reg"/>
</dbReference>
<keyword evidence="2 4" id="KW-0238">DNA-binding</keyword>
<evidence type="ECO:0000256" key="3">
    <source>
        <dbReference type="ARBA" id="ARBA00023163"/>
    </source>
</evidence>
<dbReference type="RefSeq" id="WP_114055651.1">
    <property type="nucleotide sequence ID" value="NZ_CP030862.1"/>
</dbReference>
<name>A0A344U0P5_9ACTN</name>
<dbReference type="PANTHER" id="PTHR30055">
    <property type="entry name" value="HTH-TYPE TRANSCRIPTIONAL REGULATOR RUTR"/>
    <property type="match status" value="1"/>
</dbReference>
<evidence type="ECO:0000313" key="6">
    <source>
        <dbReference type="EMBL" id="AXE24466.1"/>
    </source>
</evidence>